<comment type="caution">
    <text evidence="7">The sequence shown here is derived from an EMBL/GenBank/DDBJ whole genome shotgun (WGS) entry which is preliminary data.</text>
</comment>
<reference evidence="7 8" key="1">
    <citation type="submission" date="2021-10" db="EMBL/GenBank/DDBJ databases">
        <authorList>
            <person name="Criscuolo A."/>
        </authorList>
    </citation>
    <scope>NUCLEOTIDE SEQUENCE [LARGE SCALE GENOMIC DNA]</scope>
    <source>
        <strain evidence="8">CIP 111883</strain>
    </source>
</reference>
<feature type="transmembrane region" description="Helical" evidence="5">
    <location>
        <begin position="105"/>
        <end position="130"/>
    </location>
</feature>
<proteinExistence type="inferred from homology"/>
<dbReference type="PROSITE" id="PS51012">
    <property type="entry name" value="ABC_TM2"/>
    <property type="match status" value="1"/>
</dbReference>
<keyword evidence="8" id="KW-1185">Reference proteome</keyword>
<evidence type="ECO:0000256" key="3">
    <source>
        <dbReference type="ARBA" id="ARBA00022989"/>
    </source>
</evidence>
<evidence type="ECO:0000256" key="2">
    <source>
        <dbReference type="ARBA" id="ARBA00022692"/>
    </source>
</evidence>
<dbReference type="PANTHER" id="PTHR43229:SF2">
    <property type="entry name" value="NODULATION PROTEIN J"/>
    <property type="match status" value="1"/>
</dbReference>
<feature type="transmembrane region" description="Helical" evidence="5">
    <location>
        <begin position="229"/>
        <end position="251"/>
    </location>
</feature>
<dbReference type="InterPro" id="IPR051784">
    <property type="entry name" value="Nod_factor_ABC_transporter"/>
</dbReference>
<dbReference type="InterPro" id="IPR013525">
    <property type="entry name" value="ABC2_TM"/>
</dbReference>
<feature type="domain" description="ABC transmembrane type-2" evidence="6">
    <location>
        <begin position="29"/>
        <end position="254"/>
    </location>
</feature>
<keyword evidence="4 5" id="KW-0472">Membrane</keyword>
<dbReference type="Proteomes" id="UP000789833">
    <property type="component" value="Unassembled WGS sequence"/>
</dbReference>
<feature type="transmembrane region" description="Helical" evidence="5">
    <location>
        <begin position="62"/>
        <end position="84"/>
    </location>
</feature>
<dbReference type="RefSeq" id="WP_230502886.1">
    <property type="nucleotide sequence ID" value="NZ_CAKJTJ010000021.1"/>
</dbReference>
<feature type="transmembrane region" description="Helical" evidence="5">
    <location>
        <begin position="142"/>
        <end position="166"/>
    </location>
</feature>
<dbReference type="InterPro" id="IPR000412">
    <property type="entry name" value="ABC_2_transport"/>
</dbReference>
<keyword evidence="3 5" id="KW-1133">Transmembrane helix</keyword>
<evidence type="ECO:0000256" key="1">
    <source>
        <dbReference type="ARBA" id="ARBA00004141"/>
    </source>
</evidence>
<evidence type="ECO:0000313" key="8">
    <source>
        <dbReference type="Proteomes" id="UP000789833"/>
    </source>
</evidence>
<dbReference type="Pfam" id="PF01061">
    <property type="entry name" value="ABC2_membrane"/>
    <property type="match status" value="1"/>
</dbReference>
<name>A0ABN8AH06_9BACI</name>
<evidence type="ECO:0000313" key="7">
    <source>
        <dbReference type="EMBL" id="CAG9622428.1"/>
    </source>
</evidence>
<accession>A0ABN8AH06</accession>
<keyword evidence="2 5" id="KW-0812">Transmembrane</keyword>
<protein>
    <recommendedName>
        <fullName evidence="5">Transport permease protein</fullName>
    </recommendedName>
</protein>
<comment type="subcellular location">
    <subcellularLocation>
        <location evidence="5">Cell membrane</location>
        <topology evidence="5">Multi-pass membrane protein</topology>
    </subcellularLocation>
    <subcellularLocation>
        <location evidence="1">Membrane</location>
        <topology evidence="1">Multi-pass membrane protein</topology>
    </subcellularLocation>
</comment>
<feature type="transmembrane region" description="Helical" evidence="5">
    <location>
        <begin position="31"/>
        <end position="50"/>
    </location>
</feature>
<dbReference type="PANTHER" id="PTHR43229">
    <property type="entry name" value="NODULATION PROTEIN J"/>
    <property type="match status" value="1"/>
</dbReference>
<dbReference type="InterPro" id="IPR047817">
    <property type="entry name" value="ABC2_TM_bact-type"/>
</dbReference>
<feature type="transmembrane region" description="Helical" evidence="5">
    <location>
        <begin position="173"/>
        <end position="191"/>
    </location>
</feature>
<keyword evidence="5" id="KW-1003">Cell membrane</keyword>
<sequence length="257" mass="28352">MKDITYGHFVSDSWNLFRRNVKHLLRNPESLFVSIFLPVILMLLFVYVFGGAIHTGTEYVNYIVPGIIITCVGYASSMTAISVTQDMVGGMFDRLRSMPVHSSSLLIGHVAGSFIRNSISTILVIAVAFLTGFEANAGLLEWLAAIGILGLFLLAISWLSVVFGLLANTVETASSFTFIVMFLPYISSAFVPTDTMPTWLQAFAANQPMTPLIEAVRGYLIGTPNTNEVWLTLIWFGSLLIISFFLATAIYKRKSRT</sequence>
<evidence type="ECO:0000256" key="4">
    <source>
        <dbReference type="ARBA" id="ARBA00023136"/>
    </source>
</evidence>
<gene>
    <name evidence="7" type="primary">drrB</name>
    <name evidence="7" type="ORF">BACCIP111883_03219</name>
</gene>
<dbReference type="EMBL" id="CAKJTJ010000021">
    <property type="protein sequence ID" value="CAG9622428.1"/>
    <property type="molecule type" value="Genomic_DNA"/>
</dbReference>
<keyword evidence="5" id="KW-0813">Transport</keyword>
<dbReference type="PIRSF" id="PIRSF006648">
    <property type="entry name" value="DrrB"/>
    <property type="match status" value="1"/>
</dbReference>
<evidence type="ECO:0000259" key="6">
    <source>
        <dbReference type="PROSITE" id="PS51012"/>
    </source>
</evidence>
<organism evidence="7 8">
    <name type="scientific">Sutcliffiella rhizosphaerae</name>
    <dbReference type="NCBI Taxonomy" id="2880967"/>
    <lineage>
        <taxon>Bacteria</taxon>
        <taxon>Bacillati</taxon>
        <taxon>Bacillota</taxon>
        <taxon>Bacilli</taxon>
        <taxon>Bacillales</taxon>
        <taxon>Bacillaceae</taxon>
        <taxon>Sutcliffiella</taxon>
    </lineage>
</organism>
<comment type="similarity">
    <text evidence="5">Belongs to the ABC-2 integral membrane protein family.</text>
</comment>
<evidence type="ECO:0000256" key="5">
    <source>
        <dbReference type="RuleBase" id="RU361157"/>
    </source>
</evidence>